<dbReference type="AlphaFoldDB" id="A0A8J5X5T1"/>
<evidence type="ECO:0000256" key="1">
    <source>
        <dbReference type="SAM" id="MobiDB-lite"/>
    </source>
</evidence>
<feature type="region of interest" description="Disordered" evidence="1">
    <location>
        <begin position="52"/>
        <end position="112"/>
    </location>
</feature>
<gene>
    <name evidence="2" type="ORF">GUJ93_ZPchr0013g36455</name>
</gene>
<dbReference type="EMBL" id="JAAALK010000079">
    <property type="protein sequence ID" value="KAG8100818.1"/>
    <property type="molecule type" value="Genomic_DNA"/>
</dbReference>
<reference evidence="2" key="2">
    <citation type="submission" date="2021-02" db="EMBL/GenBank/DDBJ databases">
        <authorList>
            <person name="Kimball J.A."/>
            <person name="Haas M.W."/>
            <person name="Macchietto M."/>
            <person name="Kono T."/>
            <person name="Duquette J."/>
            <person name="Shao M."/>
        </authorList>
    </citation>
    <scope>NUCLEOTIDE SEQUENCE</scope>
    <source>
        <tissue evidence="2">Fresh leaf tissue</tissue>
    </source>
</reference>
<evidence type="ECO:0000313" key="2">
    <source>
        <dbReference type="EMBL" id="KAG8100818.1"/>
    </source>
</evidence>
<reference evidence="2" key="1">
    <citation type="journal article" date="2021" name="bioRxiv">
        <title>Whole Genome Assembly and Annotation of Northern Wild Rice, Zizania palustris L., Supports a Whole Genome Duplication in the Zizania Genus.</title>
        <authorList>
            <person name="Haas M."/>
            <person name="Kono T."/>
            <person name="Macchietto M."/>
            <person name="Millas R."/>
            <person name="McGilp L."/>
            <person name="Shao M."/>
            <person name="Duquette J."/>
            <person name="Hirsch C.N."/>
            <person name="Kimball J."/>
        </authorList>
    </citation>
    <scope>NUCLEOTIDE SEQUENCE</scope>
    <source>
        <tissue evidence="2">Fresh leaf tissue</tissue>
    </source>
</reference>
<name>A0A8J5X5T1_ZIZPA</name>
<organism evidence="2 3">
    <name type="scientific">Zizania palustris</name>
    <name type="common">Northern wild rice</name>
    <dbReference type="NCBI Taxonomy" id="103762"/>
    <lineage>
        <taxon>Eukaryota</taxon>
        <taxon>Viridiplantae</taxon>
        <taxon>Streptophyta</taxon>
        <taxon>Embryophyta</taxon>
        <taxon>Tracheophyta</taxon>
        <taxon>Spermatophyta</taxon>
        <taxon>Magnoliopsida</taxon>
        <taxon>Liliopsida</taxon>
        <taxon>Poales</taxon>
        <taxon>Poaceae</taxon>
        <taxon>BOP clade</taxon>
        <taxon>Oryzoideae</taxon>
        <taxon>Oryzeae</taxon>
        <taxon>Zizaniinae</taxon>
        <taxon>Zizania</taxon>
    </lineage>
</organism>
<feature type="compositionally biased region" description="Polar residues" evidence="1">
    <location>
        <begin position="83"/>
        <end position="93"/>
    </location>
</feature>
<comment type="caution">
    <text evidence="2">The sequence shown here is derived from an EMBL/GenBank/DDBJ whole genome shotgun (WGS) entry which is preliminary data.</text>
</comment>
<proteinExistence type="predicted"/>
<feature type="compositionally biased region" description="Basic and acidic residues" evidence="1">
    <location>
        <begin position="71"/>
        <end position="81"/>
    </location>
</feature>
<sequence length="112" mass="12428">MVLSATPTNAFLLIGDGFAIGVDVDSTCPLLFPYRQGKEHKSNLRTVDTNTVESRRFPGVPAPVRSWPNPPEHRQGKEHKSNLRTVDTNTVESRQFPGVPAPARSWPNPPDR</sequence>
<evidence type="ECO:0000313" key="3">
    <source>
        <dbReference type="Proteomes" id="UP000729402"/>
    </source>
</evidence>
<accession>A0A8J5X5T1</accession>
<dbReference type="Proteomes" id="UP000729402">
    <property type="component" value="Unassembled WGS sequence"/>
</dbReference>
<protein>
    <submittedName>
        <fullName evidence="2">Uncharacterized protein</fullName>
    </submittedName>
</protein>
<keyword evidence="3" id="KW-1185">Reference proteome</keyword>